<keyword evidence="1" id="KW-0812">Transmembrane</keyword>
<feature type="transmembrane region" description="Helical" evidence="1">
    <location>
        <begin position="87"/>
        <end position="104"/>
    </location>
</feature>
<feature type="transmembrane region" description="Helical" evidence="1">
    <location>
        <begin position="6"/>
        <end position="29"/>
    </location>
</feature>
<sequence>MDINAAHLHLMVNHVPILATFFSMAILAWGMVVHQQAIKKVALVGFILAGLTAVIAVQSGERAEDIVESVPGVSEEVIHDHEEAAETAQWLTIILGVSAIVGLFMMSKQTRYSKHIIWFLLIYSLAVGSMLAYTAYLGGKIMHPELTNDGLPSQGVEGENNED</sequence>
<evidence type="ECO:0000256" key="1">
    <source>
        <dbReference type="SAM" id="Phobius"/>
    </source>
</evidence>
<feature type="transmembrane region" description="Helical" evidence="1">
    <location>
        <begin position="41"/>
        <end position="60"/>
    </location>
</feature>
<dbReference type="RefSeq" id="WP_265764378.1">
    <property type="nucleotide sequence ID" value="NZ_JAGGJA010000001.1"/>
</dbReference>
<comment type="caution">
    <text evidence="2">The sequence shown here is derived from an EMBL/GenBank/DDBJ whole genome shotgun (WGS) entry which is preliminary data.</text>
</comment>
<evidence type="ECO:0008006" key="4">
    <source>
        <dbReference type="Google" id="ProtNLM"/>
    </source>
</evidence>
<keyword evidence="1" id="KW-0472">Membrane</keyword>
<name>A0ABT3PIY5_9BACT</name>
<evidence type="ECO:0000313" key="3">
    <source>
        <dbReference type="Proteomes" id="UP001207918"/>
    </source>
</evidence>
<accession>A0ABT3PIY5</accession>
<dbReference type="EMBL" id="JAGGJA010000001">
    <property type="protein sequence ID" value="MCW9705713.1"/>
    <property type="molecule type" value="Genomic_DNA"/>
</dbReference>
<organism evidence="2 3">
    <name type="scientific">Fodinibius salsisoli</name>
    <dbReference type="NCBI Taxonomy" id="2820877"/>
    <lineage>
        <taxon>Bacteria</taxon>
        <taxon>Pseudomonadati</taxon>
        <taxon>Balneolota</taxon>
        <taxon>Balneolia</taxon>
        <taxon>Balneolales</taxon>
        <taxon>Balneolaceae</taxon>
        <taxon>Fodinibius</taxon>
    </lineage>
</organism>
<feature type="transmembrane region" description="Helical" evidence="1">
    <location>
        <begin position="116"/>
        <end position="136"/>
    </location>
</feature>
<gene>
    <name evidence="2" type="ORF">J6I44_02540</name>
</gene>
<keyword evidence="3" id="KW-1185">Reference proteome</keyword>
<dbReference type="Proteomes" id="UP001207918">
    <property type="component" value="Unassembled WGS sequence"/>
</dbReference>
<reference evidence="2 3" key="1">
    <citation type="submission" date="2021-03" db="EMBL/GenBank/DDBJ databases">
        <title>Aliifodinibius sp. nov., a new bacterium isolated from saline soil.</title>
        <authorList>
            <person name="Galisteo C."/>
            <person name="De La Haba R."/>
            <person name="Sanchez-Porro C."/>
            <person name="Ventosa A."/>
        </authorList>
    </citation>
    <scope>NUCLEOTIDE SEQUENCE [LARGE SCALE GENOMIC DNA]</scope>
    <source>
        <strain evidence="2 3">1BSP15-2V2</strain>
    </source>
</reference>
<protein>
    <recommendedName>
        <fullName evidence="4">DUF2231 domain-containing protein</fullName>
    </recommendedName>
</protein>
<proteinExistence type="predicted"/>
<evidence type="ECO:0000313" key="2">
    <source>
        <dbReference type="EMBL" id="MCW9705713.1"/>
    </source>
</evidence>
<keyword evidence="1" id="KW-1133">Transmembrane helix</keyword>